<protein>
    <submittedName>
        <fullName evidence="2">Uncharacterized protein</fullName>
    </submittedName>
</protein>
<gene>
    <name evidence="2" type="ORF">EMPS_05535</name>
</gene>
<sequence length="73" mass="7810">MILSALTPVSPLLRHRLFNLGPLLFWPQHGFKVVCLPTLDFGYKTTASSSSTLATRPPTSSGSSPGVDVVFPP</sequence>
<dbReference type="Proteomes" id="UP000827284">
    <property type="component" value="Unassembled WGS sequence"/>
</dbReference>
<reference evidence="2" key="1">
    <citation type="submission" date="2021-11" db="EMBL/GenBank/DDBJ databases">
        <authorList>
            <person name="Herlambang A."/>
            <person name="Guo Y."/>
            <person name="Takashima Y."/>
            <person name="Nishizawa T."/>
        </authorList>
    </citation>
    <scope>NUCLEOTIDE SEQUENCE</scope>
    <source>
        <strain evidence="2">E1425</strain>
    </source>
</reference>
<accession>A0A9P3LWK5</accession>
<dbReference type="EMBL" id="BQFW01000007">
    <property type="protein sequence ID" value="GJJ73177.1"/>
    <property type="molecule type" value="Genomic_DNA"/>
</dbReference>
<name>A0A9P3LWK5_9FUNG</name>
<evidence type="ECO:0000256" key="1">
    <source>
        <dbReference type="SAM" id="MobiDB-lite"/>
    </source>
</evidence>
<evidence type="ECO:0000313" key="2">
    <source>
        <dbReference type="EMBL" id="GJJ73177.1"/>
    </source>
</evidence>
<comment type="caution">
    <text evidence="2">The sequence shown here is derived from an EMBL/GenBank/DDBJ whole genome shotgun (WGS) entry which is preliminary data.</text>
</comment>
<proteinExistence type="predicted"/>
<feature type="region of interest" description="Disordered" evidence="1">
    <location>
        <begin position="48"/>
        <end position="73"/>
    </location>
</feature>
<evidence type="ECO:0000313" key="3">
    <source>
        <dbReference type="Proteomes" id="UP000827284"/>
    </source>
</evidence>
<organism evidence="2 3">
    <name type="scientific">Entomortierella parvispora</name>
    <dbReference type="NCBI Taxonomy" id="205924"/>
    <lineage>
        <taxon>Eukaryota</taxon>
        <taxon>Fungi</taxon>
        <taxon>Fungi incertae sedis</taxon>
        <taxon>Mucoromycota</taxon>
        <taxon>Mortierellomycotina</taxon>
        <taxon>Mortierellomycetes</taxon>
        <taxon>Mortierellales</taxon>
        <taxon>Mortierellaceae</taxon>
        <taxon>Entomortierella</taxon>
    </lineage>
</organism>
<keyword evidence="3" id="KW-1185">Reference proteome</keyword>
<dbReference type="AlphaFoldDB" id="A0A9P3LWK5"/>
<reference evidence="2" key="2">
    <citation type="journal article" date="2022" name="Microbiol. Resour. Announc.">
        <title>Whole-Genome Sequence of Entomortierella parvispora E1425, a Mucoromycotan Fungus Associated with Burkholderiaceae-Related Endosymbiotic Bacteria.</title>
        <authorList>
            <person name="Herlambang A."/>
            <person name="Guo Y."/>
            <person name="Takashima Y."/>
            <person name="Narisawa K."/>
            <person name="Ohta H."/>
            <person name="Nishizawa T."/>
        </authorList>
    </citation>
    <scope>NUCLEOTIDE SEQUENCE</scope>
    <source>
        <strain evidence="2">E1425</strain>
    </source>
</reference>